<protein>
    <recommendedName>
        <fullName evidence="4">DUF1565 domain-containing protein</fullName>
    </recommendedName>
</protein>
<keyword evidence="1" id="KW-0732">Signal</keyword>
<comment type="caution">
    <text evidence="2">The sequence shown here is derived from an EMBL/GenBank/DDBJ whole genome shotgun (WGS) entry which is preliminary data.</text>
</comment>
<dbReference type="Gene3D" id="2.115.10.20">
    <property type="entry name" value="Glycosyl hydrolase domain, family 43"/>
    <property type="match status" value="2"/>
</dbReference>
<evidence type="ECO:0000313" key="3">
    <source>
        <dbReference type="Proteomes" id="UP000650524"/>
    </source>
</evidence>
<proteinExistence type="predicted"/>
<name>A0A8J6T977_9DELT</name>
<evidence type="ECO:0000256" key="1">
    <source>
        <dbReference type="SAM" id="SignalP"/>
    </source>
</evidence>
<evidence type="ECO:0000313" key="2">
    <source>
        <dbReference type="EMBL" id="MBC8177996.1"/>
    </source>
</evidence>
<dbReference type="Proteomes" id="UP000650524">
    <property type="component" value="Unassembled WGS sequence"/>
</dbReference>
<accession>A0A8J6T977</accession>
<dbReference type="AlphaFoldDB" id="A0A8J6T977"/>
<organism evidence="2 3">
    <name type="scientific">Candidatus Desulfacyla euxinica</name>
    <dbReference type="NCBI Taxonomy" id="2841693"/>
    <lineage>
        <taxon>Bacteria</taxon>
        <taxon>Deltaproteobacteria</taxon>
        <taxon>Candidatus Desulfacyla</taxon>
    </lineage>
</organism>
<dbReference type="SUPFAM" id="SSF75005">
    <property type="entry name" value="Arabinanase/levansucrase/invertase"/>
    <property type="match status" value="1"/>
</dbReference>
<dbReference type="InterPro" id="IPR011050">
    <property type="entry name" value="Pectin_lyase_fold/virulence"/>
</dbReference>
<reference evidence="2 3" key="1">
    <citation type="submission" date="2020-08" db="EMBL/GenBank/DDBJ databases">
        <title>Bridging the membrane lipid divide: bacteria of the FCB group superphylum have the potential to synthesize archaeal ether lipids.</title>
        <authorList>
            <person name="Villanueva L."/>
            <person name="Von Meijenfeldt F.A.B."/>
            <person name="Westbye A.B."/>
            <person name="Yadav S."/>
            <person name="Hopmans E.C."/>
            <person name="Dutilh B.E."/>
            <person name="Sinninghe Damste J.S."/>
        </authorList>
    </citation>
    <scope>NUCLEOTIDE SEQUENCE [LARGE SCALE GENOMIC DNA]</scope>
    <source>
        <strain evidence="2">NIOZ-UU27</strain>
    </source>
</reference>
<evidence type="ECO:0008006" key="4">
    <source>
        <dbReference type="Google" id="ProtNLM"/>
    </source>
</evidence>
<feature type="signal peptide" evidence="1">
    <location>
        <begin position="1"/>
        <end position="40"/>
    </location>
</feature>
<gene>
    <name evidence="2" type="ORF">H8E19_11380</name>
</gene>
<dbReference type="Gene3D" id="2.160.20.10">
    <property type="entry name" value="Single-stranded right-handed beta-helix, Pectin lyase-like"/>
    <property type="match status" value="1"/>
</dbReference>
<dbReference type="InterPro" id="IPR012334">
    <property type="entry name" value="Pectin_lyas_fold"/>
</dbReference>
<sequence length="453" mass="48766">MEIVLEQGMQTLYNSYWNKVCRLFIIVSAASLVTIHVASADGSGNIESDPDWISEAADATTRVGYVPKTWSVDDREILKFPVGNTMTGSVYVESSGSCGDNTPCYSTIQTAIDAASSGNAIKIAEGSYDEALTLSSSIDLTLQGGWDSTFTSQSSNTTVNSLTISNGSIEVDKLILHHSNLGWTFTEDNVSLGITGVSPEAILLSDDSVRLYVTGGSQGMTLYRASDGLTFTEETASLPLGGSDPTLIRLGDGTYRMYYNDRDTIKTATSPDGLAWTEESSTGISNTNGNEAWGVPDSVELPDGRIRLYWVDTPIYVSPPNGYEVVKSAVSEDGLTFTEESGYRTENTNGEGGWADPHVLLAEERNWVGLFSFIPPFTEENPNEPMTIHVGTSTDGLTWSIESEPIITVSGGHVGDPASYPLGDGSYRIYHVATSELNPPHDYFITSGILKPN</sequence>
<dbReference type="InterPro" id="IPR023296">
    <property type="entry name" value="Glyco_hydro_beta-prop_sf"/>
</dbReference>
<feature type="chain" id="PRO_5035210708" description="DUF1565 domain-containing protein" evidence="1">
    <location>
        <begin position="41"/>
        <end position="453"/>
    </location>
</feature>
<dbReference type="SUPFAM" id="SSF51126">
    <property type="entry name" value="Pectin lyase-like"/>
    <property type="match status" value="1"/>
</dbReference>
<dbReference type="EMBL" id="JACNJD010000249">
    <property type="protein sequence ID" value="MBC8177996.1"/>
    <property type="molecule type" value="Genomic_DNA"/>
</dbReference>